<dbReference type="KEGG" id="dpd:Deipe_2778"/>
<dbReference type="eggNOG" id="COG3291">
    <property type="taxonomic scope" value="Bacteria"/>
</dbReference>
<feature type="region of interest" description="Disordered" evidence="1">
    <location>
        <begin position="26"/>
        <end position="77"/>
    </location>
</feature>
<feature type="signal peptide" evidence="2">
    <location>
        <begin position="1"/>
        <end position="22"/>
    </location>
</feature>
<dbReference type="HOGENOM" id="CLU_665199_0_0_0"/>
<dbReference type="AlphaFoldDB" id="L0A4Z4"/>
<evidence type="ECO:0000256" key="2">
    <source>
        <dbReference type="SAM" id="SignalP"/>
    </source>
</evidence>
<evidence type="ECO:0000313" key="3">
    <source>
        <dbReference type="EMBL" id="AFZ68242.1"/>
    </source>
</evidence>
<dbReference type="Gene3D" id="2.60.40.10">
    <property type="entry name" value="Immunoglobulins"/>
    <property type="match status" value="1"/>
</dbReference>
<keyword evidence="2" id="KW-0732">Signal</keyword>
<evidence type="ECO:0000256" key="1">
    <source>
        <dbReference type="SAM" id="MobiDB-lite"/>
    </source>
</evidence>
<gene>
    <name evidence="3" type="ordered locus">Deipe_2778</name>
</gene>
<sequence length="429" mass="45854">MTITLRQSMHLMLSVSLAVALAACGSTSTGDSGTNPNNPPTNGGGTGGGGTGGGGTGGGGTGGGGTGGGGTGGGGTTPINTGNDIVVLNMDNQKGDVYSSRLVFNLHQNPAWGGVTLEMHDTAEVQIQNTSKESVQITGAVFSKPSVWRLEGAPAFPITLAAGATQKLKVRFTATGDQTHAKSCRDQLDSQGNPEKACFYEGSLALNTTDADETQKLVQLSGFWQNKPEGDFREPNLTEIIDLFGYKTVLFGANQKLSNNGKIEAVGDEVLSPYWEAADPSKKVVLRQIAAFHGAPQNERVWTFNKGDDTNLKLIIDHDRLDSQTVLPRKYQLQGAARAEFDATTAFGFRVDYEWSDPALNLRDAQNRPDFRKFCAQRNGGGHNVRFWPLKGSDGKVVLNTYIMAMDAFCINYDYNDNVYILSNVKPAS</sequence>
<dbReference type="PROSITE" id="PS51257">
    <property type="entry name" value="PROKAR_LIPOPROTEIN"/>
    <property type="match status" value="1"/>
</dbReference>
<accession>L0A4Z4</accession>
<feature type="chain" id="PRO_5003939590" description="Abnormal spindle-like microcephaly-associated protein ASH domain-containing protein" evidence="2">
    <location>
        <begin position="23"/>
        <end position="429"/>
    </location>
</feature>
<name>L0A4Z4_DEIPD</name>
<feature type="compositionally biased region" description="Gly residues" evidence="1">
    <location>
        <begin position="42"/>
        <end position="76"/>
    </location>
</feature>
<dbReference type="PATRIC" id="fig|937777.3.peg.2793"/>
<dbReference type="RefSeq" id="WP_015236544.1">
    <property type="nucleotide sequence ID" value="NC_019793.1"/>
</dbReference>
<dbReference type="InterPro" id="IPR013783">
    <property type="entry name" value="Ig-like_fold"/>
</dbReference>
<dbReference type="Proteomes" id="UP000010467">
    <property type="component" value="Chromosome"/>
</dbReference>
<organism evidence="3 4">
    <name type="scientific">Deinococcus peraridilitoris (strain DSM 19664 / LMG 22246 / CIP 109416 / KR-200)</name>
    <dbReference type="NCBI Taxonomy" id="937777"/>
    <lineage>
        <taxon>Bacteria</taxon>
        <taxon>Thermotogati</taxon>
        <taxon>Deinococcota</taxon>
        <taxon>Deinococci</taxon>
        <taxon>Deinococcales</taxon>
        <taxon>Deinococcaceae</taxon>
        <taxon>Deinococcus</taxon>
    </lineage>
</organism>
<keyword evidence="4" id="KW-1185">Reference proteome</keyword>
<proteinExistence type="predicted"/>
<dbReference type="EMBL" id="CP003382">
    <property type="protein sequence ID" value="AFZ68242.1"/>
    <property type="molecule type" value="Genomic_DNA"/>
</dbReference>
<dbReference type="STRING" id="937777.Deipe_2778"/>
<protein>
    <recommendedName>
        <fullName evidence="5">Abnormal spindle-like microcephaly-associated protein ASH domain-containing protein</fullName>
    </recommendedName>
</protein>
<evidence type="ECO:0008006" key="5">
    <source>
        <dbReference type="Google" id="ProtNLM"/>
    </source>
</evidence>
<evidence type="ECO:0000313" key="4">
    <source>
        <dbReference type="Proteomes" id="UP000010467"/>
    </source>
</evidence>
<reference evidence="4" key="1">
    <citation type="submission" date="2012-03" db="EMBL/GenBank/DDBJ databases">
        <title>Complete sequence of chromosome of Deinococcus peraridilitoris DSM 19664.</title>
        <authorList>
            <person name="Lucas S."/>
            <person name="Copeland A."/>
            <person name="Lapidus A."/>
            <person name="Glavina del Rio T."/>
            <person name="Dalin E."/>
            <person name="Tice H."/>
            <person name="Bruce D."/>
            <person name="Goodwin L."/>
            <person name="Pitluck S."/>
            <person name="Peters L."/>
            <person name="Mikhailova N."/>
            <person name="Lu M."/>
            <person name="Kyrpides N."/>
            <person name="Mavromatis K."/>
            <person name="Ivanova N."/>
            <person name="Brettin T."/>
            <person name="Detter J.C."/>
            <person name="Han C."/>
            <person name="Larimer F."/>
            <person name="Land M."/>
            <person name="Hauser L."/>
            <person name="Markowitz V."/>
            <person name="Cheng J.-F."/>
            <person name="Hugenholtz P."/>
            <person name="Woyke T."/>
            <person name="Wu D."/>
            <person name="Pukall R."/>
            <person name="Steenblock K."/>
            <person name="Brambilla E."/>
            <person name="Klenk H.-P."/>
            <person name="Eisen J.A."/>
        </authorList>
    </citation>
    <scope>NUCLEOTIDE SEQUENCE [LARGE SCALE GENOMIC DNA]</scope>
    <source>
        <strain evidence="4">DSM 19664 / LMG 22246 / CIP 109416 / KR-200</strain>
    </source>
</reference>